<feature type="binding site" evidence="10">
    <location>
        <position position="35"/>
    </location>
    <ligand>
        <name>NAD(+)</name>
        <dbReference type="ChEBI" id="CHEBI:57540"/>
    </ligand>
</feature>
<dbReference type="InterPro" id="IPR017476">
    <property type="entry name" value="UDP-Glc/GDP-Man"/>
</dbReference>
<evidence type="ECO:0000256" key="8">
    <source>
        <dbReference type="PIRSR" id="PIRSR500134-1"/>
    </source>
</evidence>
<proteinExistence type="inferred from homology"/>
<evidence type="ECO:0000313" key="13">
    <source>
        <dbReference type="Proteomes" id="UP000426246"/>
    </source>
</evidence>
<feature type="binding site" evidence="9">
    <location>
        <position position="225"/>
    </location>
    <ligand>
        <name>substrate</name>
    </ligand>
</feature>
<dbReference type="InterPro" id="IPR008927">
    <property type="entry name" value="6-PGluconate_DH-like_C_sf"/>
</dbReference>
<feature type="binding site" evidence="9">
    <location>
        <position position="341"/>
    </location>
    <ligand>
        <name>substrate</name>
    </ligand>
</feature>
<gene>
    <name evidence="12" type="ORF">EHS13_28760</name>
</gene>
<evidence type="ECO:0000256" key="5">
    <source>
        <dbReference type="ARBA" id="ARBA00023027"/>
    </source>
</evidence>
<dbReference type="KEGG" id="ppsc:EHS13_28760"/>
<dbReference type="SMART" id="SM00984">
    <property type="entry name" value="UDPG_MGDP_dh_C"/>
    <property type="match status" value="1"/>
</dbReference>
<dbReference type="GO" id="GO:0003979">
    <property type="term" value="F:UDP-glucose 6-dehydrogenase activity"/>
    <property type="evidence" value="ECO:0007669"/>
    <property type="project" value="UniProtKB-EC"/>
</dbReference>
<comment type="pathway">
    <text evidence="1">Nucleotide-sugar biosynthesis; UDP-alpha-D-glucuronate biosynthesis; UDP-alpha-D-glucuronate from UDP-alpha-D-glucose: step 1/1.</text>
</comment>
<dbReference type="RefSeq" id="WP_155703697.1">
    <property type="nucleotide sequence ID" value="NZ_CP034235.1"/>
</dbReference>
<evidence type="ECO:0000256" key="6">
    <source>
        <dbReference type="ARBA" id="ARBA00047473"/>
    </source>
</evidence>
<dbReference type="InterPro" id="IPR001732">
    <property type="entry name" value="UDP-Glc/GDP-Man_DH_N"/>
</dbReference>
<dbReference type="InterPro" id="IPR014026">
    <property type="entry name" value="UDP-Glc/GDP-Man_DH_dimer"/>
</dbReference>
<dbReference type="SUPFAM" id="SSF52413">
    <property type="entry name" value="UDP-glucose/GDP-mannose dehydrogenase C-terminal domain"/>
    <property type="match status" value="1"/>
</dbReference>
<evidence type="ECO:0000259" key="11">
    <source>
        <dbReference type="SMART" id="SM00984"/>
    </source>
</evidence>
<dbReference type="PIRSF" id="PIRSF000124">
    <property type="entry name" value="UDPglc_GDPman_dh"/>
    <property type="match status" value="1"/>
</dbReference>
<feature type="binding site" evidence="10">
    <location>
        <position position="84"/>
    </location>
    <ligand>
        <name>NAD(+)</name>
        <dbReference type="ChEBI" id="CHEBI:57540"/>
    </ligand>
</feature>
<dbReference type="PANTHER" id="PTHR43750:SF3">
    <property type="entry name" value="UDP-GLUCOSE 6-DEHYDROGENASE TUAD"/>
    <property type="match status" value="1"/>
</dbReference>
<dbReference type="UniPathway" id="UPA00038">
    <property type="reaction ID" value="UER00491"/>
</dbReference>
<name>A0A6B8RTS9_9BACL</name>
<feature type="domain" description="UDP-glucose/GDP-mannose dehydrogenase C-terminal" evidence="11">
    <location>
        <begin position="334"/>
        <end position="437"/>
    </location>
</feature>
<reference evidence="13" key="1">
    <citation type="submission" date="2018-11" db="EMBL/GenBank/DDBJ databases">
        <title>Complete genome sequence of Paenibacillus sp. ML311-T8.</title>
        <authorList>
            <person name="Nam Y.-D."/>
            <person name="Kang J."/>
            <person name="Chung W.-H."/>
            <person name="Park Y.S."/>
        </authorList>
    </citation>
    <scope>NUCLEOTIDE SEQUENCE [LARGE SCALE GENOMIC DNA]</scope>
    <source>
        <strain evidence="13">ML311-T8</strain>
    </source>
</reference>
<feature type="binding site" evidence="10">
    <location>
        <position position="121"/>
    </location>
    <ligand>
        <name>NAD(+)</name>
        <dbReference type="ChEBI" id="CHEBI:57540"/>
    </ligand>
</feature>
<dbReference type="Gene3D" id="1.20.5.100">
    <property type="entry name" value="Cytochrome c1, transmembrane anchor, C-terminal"/>
    <property type="match status" value="1"/>
</dbReference>
<dbReference type="Pfam" id="PF00984">
    <property type="entry name" value="UDPG_MGDP_dh"/>
    <property type="match status" value="1"/>
</dbReference>
<dbReference type="OrthoDB" id="9803238at2"/>
<accession>A0A6B8RTS9</accession>
<dbReference type="InterPro" id="IPR036291">
    <property type="entry name" value="NAD(P)-bd_dom_sf"/>
</dbReference>
<protein>
    <recommendedName>
        <fullName evidence="3 7">UDP-glucose 6-dehydrogenase</fullName>
        <ecNumber evidence="3 7">1.1.1.22</ecNumber>
    </recommendedName>
</protein>
<dbReference type="AlphaFoldDB" id="A0A6B8RTS9"/>
<dbReference type="PANTHER" id="PTHR43750">
    <property type="entry name" value="UDP-GLUCOSE 6-DEHYDROGENASE TUAD"/>
    <property type="match status" value="1"/>
</dbReference>
<dbReference type="SUPFAM" id="SSF48179">
    <property type="entry name" value="6-phosphogluconate dehydrogenase C-terminal domain-like"/>
    <property type="match status" value="1"/>
</dbReference>
<dbReference type="InterPro" id="IPR028357">
    <property type="entry name" value="UDPglc_DH_bac"/>
</dbReference>
<dbReference type="PIRSF" id="PIRSF500134">
    <property type="entry name" value="UDPglc_DH_bac"/>
    <property type="match status" value="1"/>
</dbReference>
<feature type="binding site" evidence="9">
    <location>
        <begin position="270"/>
        <end position="274"/>
    </location>
    <ligand>
        <name>substrate</name>
    </ligand>
</feature>
<evidence type="ECO:0000256" key="4">
    <source>
        <dbReference type="ARBA" id="ARBA00023002"/>
    </source>
</evidence>
<dbReference type="Proteomes" id="UP000426246">
    <property type="component" value="Chromosome"/>
</dbReference>
<dbReference type="GO" id="GO:0051287">
    <property type="term" value="F:NAD binding"/>
    <property type="evidence" value="ECO:0007669"/>
    <property type="project" value="InterPro"/>
</dbReference>
<keyword evidence="13" id="KW-1185">Reference proteome</keyword>
<feature type="binding site" evidence="10">
    <location>
        <position position="284"/>
    </location>
    <ligand>
        <name>NAD(+)</name>
        <dbReference type="ChEBI" id="CHEBI:57540"/>
    </ligand>
</feature>
<dbReference type="EMBL" id="CP034235">
    <property type="protein sequence ID" value="QGQ98588.1"/>
    <property type="molecule type" value="Genomic_DNA"/>
</dbReference>
<dbReference type="GO" id="GO:0006065">
    <property type="term" value="P:UDP-glucuronate biosynthetic process"/>
    <property type="evidence" value="ECO:0007669"/>
    <property type="project" value="UniProtKB-UniPathway"/>
</dbReference>
<comment type="similarity">
    <text evidence="2 7">Belongs to the UDP-glucose/GDP-mannose dehydrogenase family.</text>
</comment>
<dbReference type="Pfam" id="PF03720">
    <property type="entry name" value="UDPG_MGDP_dh_C"/>
    <property type="match status" value="1"/>
</dbReference>
<feature type="binding site" evidence="10">
    <location>
        <position position="348"/>
    </location>
    <ligand>
        <name>NAD(+)</name>
        <dbReference type="ChEBI" id="CHEBI:57540"/>
    </ligand>
</feature>
<evidence type="ECO:0000256" key="1">
    <source>
        <dbReference type="ARBA" id="ARBA00004701"/>
    </source>
</evidence>
<dbReference type="Gene3D" id="3.40.50.720">
    <property type="entry name" value="NAD(P)-binding Rossmann-like Domain"/>
    <property type="match status" value="2"/>
</dbReference>
<feature type="binding site" evidence="9">
    <location>
        <position position="278"/>
    </location>
    <ligand>
        <name>substrate</name>
    </ligand>
</feature>
<dbReference type="GO" id="GO:0000271">
    <property type="term" value="P:polysaccharide biosynthetic process"/>
    <property type="evidence" value="ECO:0007669"/>
    <property type="project" value="InterPro"/>
</dbReference>
<evidence type="ECO:0000256" key="9">
    <source>
        <dbReference type="PIRSR" id="PIRSR500134-2"/>
    </source>
</evidence>
<dbReference type="Pfam" id="PF03721">
    <property type="entry name" value="UDPG_MGDP_dh_N"/>
    <property type="match status" value="1"/>
</dbReference>
<evidence type="ECO:0000256" key="7">
    <source>
        <dbReference type="PIRNR" id="PIRNR000124"/>
    </source>
</evidence>
<dbReference type="SUPFAM" id="SSF51735">
    <property type="entry name" value="NAD(P)-binding Rossmann-fold domains"/>
    <property type="match status" value="1"/>
</dbReference>
<comment type="catalytic activity">
    <reaction evidence="6 7">
        <text>UDP-alpha-D-glucose + 2 NAD(+) + H2O = UDP-alpha-D-glucuronate + 2 NADH + 3 H(+)</text>
        <dbReference type="Rhea" id="RHEA:23596"/>
        <dbReference type="ChEBI" id="CHEBI:15377"/>
        <dbReference type="ChEBI" id="CHEBI:15378"/>
        <dbReference type="ChEBI" id="CHEBI:57540"/>
        <dbReference type="ChEBI" id="CHEBI:57945"/>
        <dbReference type="ChEBI" id="CHEBI:58052"/>
        <dbReference type="ChEBI" id="CHEBI:58885"/>
        <dbReference type="EC" id="1.1.1.22"/>
    </reaction>
</comment>
<keyword evidence="4 7" id="KW-0560">Oxidoreductase</keyword>
<feature type="active site" description="Nucleophile" evidence="8">
    <location>
        <position position="281"/>
    </location>
</feature>
<dbReference type="NCBIfam" id="TIGR03026">
    <property type="entry name" value="NDP-sugDHase"/>
    <property type="match status" value="1"/>
</dbReference>
<evidence type="ECO:0000313" key="12">
    <source>
        <dbReference type="EMBL" id="QGQ98588.1"/>
    </source>
</evidence>
<feature type="binding site" evidence="9">
    <location>
        <begin position="155"/>
        <end position="158"/>
    </location>
    <ligand>
        <name>substrate</name>
    </ligand>
</feature>
<dbReference type="EC" id="1.1.1.22" evidence="3 7"/>
<organism evidence="12 13">
    <name type="scientific">Paenibacillus psychroresistens</name>
    <dbReference type="NCBI Taxonomy" id="1778678"/>
    <lineage>
        <taxon>Bacteria</taxon>
        <taxon>Bacillati</taxon>
        <taxon>Bacillota</taxon>
        <taxon>Bacilli</taxon>
        <taxon>Bacillales</taxon>
        <taxon>Paenibacillaceae</taxon>
        <taxon>Paenibacillus</taxon>
    </lineage>
</organism>
<evidence type="ECO:0000256" key="10">
    <source>
        <dbReference type="PIRSR" id="PIRSR500134-3"/>
    </source>
</evidence>
<feature type="binding site" evidence="10">
    <location>
        <position position="158"/>
    </location>
    <ligand>
        <name>NAD(+)</name>
        <dbReference type="ChEBI" id="CHEBI:57540"/>
    </ligand>
</feature>
<dbReference type="InterPro" id="IPR014027">
    <property type="entry name" value="UDP-Glc/GDP-Man_DH_C"/>
</dbReference>
<dbReference type="InterPro" id="IPR036220">
    <property type="entry name" value="UDP-Glc/GDP-Man_DH_C_sf"/>
</dbReference>
<evidence type="ECO:0000256" key="2">
    <source>
        <dbReference type="ARBA" id="ARBA00006601"/>
    </source>
</evidence>
<sequence>MKVTVVGTGYVGLTTAVSLAYLGHNVIGIDKDEQKIAMLLEEKSPIHETGIEVLLKEVRHNLYFTSNTLEAVGLSDIIIIAVGTPSRPDGSADTQFVENAVREIAEGFLDGHTYIIVMKSTVPIGTNRRVQYVIEATLREKDIKAEFFVASNPEFLREGMALWYSFFPDRIVIGSEHNEVIEKLRLLFKPILEQTFSPPAFIPRPQGYQLPPLIITDPTSSEMIKYAANAFLATKISFVNEIAGLCEKVGADIVEVTRGMGADPRIGAPFLQAGLGWGGSCFPKDTKALQALANEYDYSLPILKAVCEINQRQIYLIIEMLQKHLKVLRGRTIGIFGLAFKPNTDDIRDAPALEIIKELLTRDATIKVHDPIAMVNMRNVLSSNQVEYCEDPYVLANQCDAIIIATEWEAYRHLDYSRVKTNMRNPILIDARNCLDVHEIRRLGMIYNGIGRV</sequence>
<evidence type="ECO:0000256" key="3">
    <source>
        <dbReference type="ARBA" id="ARBA00012954"/>
    </source>
</evidence>
<keyword evidence="5 7" id="KW-0520">NAD</keyword>
<feature type="binding site" evidence="10">
    <location>
        <position position="30"/>
    </location>
    <ligand>
        <name>NAD(+)</name>
        <dbReference type="ChEBI" id="CHEBI:57540"/>
    </ligand>
</feature>